<dbReference type="CDD" id="cd00754">
    <property type="entry name" value="Ubl_MoaD"/>
    <property type="match status" value="1"/>
</dbReference>
<dbReference type="InterPro" id="IPR003749">
    <property type="entry name" value="ThiS/MoaD-like"/>
</dbReference>
<dbReference type="PANTHER" id="PTHR33359:SF1">
    <property type="entry name" value="MOLYBDOPTERIN SYNTHASE SULFUR CARRIER SUBUNIT"/>
    <property type="match status" value="1"/>
</dbReference>
<protein>
    <recommendedName>
        <fullName evidence="2">Molybdopterin synthase sulfur carrier subunit</fullName>
    </recommendedName>
</protein>
<organism evidence="3 4">
    <name type="scientific">Nonomuraea guangzhouensis</name>
    <dbReference type="NCBI Taxonomy" id="1291555"/>
    <lineage>
        <taxon>Bacteria</taxon>
        <taxon>Bacillati</taxon>
        <taxon>Actinomycetota</taxon>
        <taxon>Actinomycetes</taxon>
        <taxon>Streptosporangiales</taxon>
        <taxon>Streptosporangiaceae</taxon>
        <taxon>Nonomuraea</taxon>
    </lineage>
</organism>
<dbReference type="RefSeq" id="WP_219531968.1">
    <property type="nucleotide sequence ID" value="NZ_JAHKRM010000012.1"/>
</dbReference>
<gene>
    <name evidence="3" type="primary">moaD</name>
    <name evidence="3" type="ORF">ACFSJ0_11030</name>
</gene>
<dbReference type="NCBIfam" id="TIGR01682">
    <property type="entry name" value="moaD"/>
    <property type="match status" value="1"/>
</dbReference>
<evidence type="ECO:0000313" key="3">
    <source>
        <dbReference type="EMBL" id="MFD1537570.1"/>
    </source>
</evidence>
<reference evidence="4" key="1">
    <citation type="journal article" date="2019" name="Int. J. Syst. Evol. Microbiol.">
        <title>The Global Catalogue of Microorganisms (GCM) 10K type strain sequencing project: providing services to taxonomists for standard genome sequencing and annotation.</title>
        <authorList>
            <consortium name="The Broad Institute Genomics Platform"/>
            <consortium name="The Broad Institute Genome Sequencing Center for Infectious Disease"/>
            <person name="Wu L."/>
            <person name="Ma J."/>
        </authorList>
    </citation>
    <scope>NUCLEOTIDE SEQUENCE [LARGE SCALE GENOMIC DNA]</scope>
    <source>
        <strain evidence="4">CGMCC 1.15399</strain>
    </source>
</reference>
<keyword evidence="4" id="KW-1185">Reference proteome</keyword>
<name>A0ABW4G587_9ACTN</name>
<dbReference type="InterPro" id="IPR044672">
    <property type="entry name" value="MOCS2A"/>
</dbReference>
<evidence type="ECO:0000313" key="4">
    <source>
        <dbReference type="Proteomes" id="UP001597097"/>
    </source>
</evidence>
<dbReference type="EMBL" id="JBHUCM010000011">
    <property type="protein sequence ID" value="MFD1537570.1"/>
    <property type="molecule type" value="Genomic_DNA"/>
</dbReference>
<comment type="caution">
    <text evidence="3">The sequence shown here is derived from an EMBL/GenBank/DDBJ whole genome shotgun (WGS) entry which is preliminary data.</text>
</comment>
<dbReference type="Proteomes" id="UP001597097">
    <property type="component" value="Unassembled WGS sequence"/>
</dbReference>
<accession>A0ABW4G587</accession>
<sequence length="82" mass="8818">MNVRVLYFGAIHDRVTKVRSEMVTLESGATVSDLLQQLNVAHPGLNKVRSHVRIAVNESIVEISEALNEGDDVALIPPVAGG</sequence>
<comment type="similarity">
    <text evidence="1">Belongs to the MoaD family.</text>
</comment>
<proteinExistence type="inferred from homology"/>
<dbReference type="InterPro" id="IPR010038">
    <property type="entry name" value="MoaD_arc-typ"/>
</dbReference>
<evidence type="ECO:0000256" key="1">
    <source>
        <dbReference type="ARBA" id="ARBA00024200"/>
    </source>
</evidence>
<evidence type="ECO:0000256" key="2">
    <source>
        <dbReference type="ARBA" id="ARBA00024247"/>
    </source>
</evidence>
<dbReference type="NCBIfam" id="TIGR01687">
    <property type="entry name" value="moaD_arch"/>
    <property type="match status" value="1"/>
</dbReference>
<dbReference type="Pfam" id="PF02597">
    <property type="entry name" value="ThiS"/>
    <property type="match status" value="1"/>
</dbReference>
<dbReference type="PANTHER" id="PTHR33359">
    <property type="entry name" value="MOLYBDOPTERIN SYNTHASE SULFUR CARRIER SUBUNIT"/>
    <property type="match status" value="1"/>
</dbReference>